<name>A0AAD7EIP3_9AGAR</name>
<accession>A0AAD7EIP3</accession>
<sequence>MYEAIDTPERDQHPTQRSGKQNLGAFQTTPFTKGGVNDVSLHVVNSHNAGRKGSVRIMICELVTIVQVNGGQSAKAMFPTTGTHRQEAVFTIVGALKAKDLPPVKGMKQHATLSGWNAPYFKKALENMQVEPWRPETADEGEAVISSNCRYFTVGRNIPEHSRTTFHHRTDPLGVLAKYVSDHVAHCVDNDVIYTEKDPSTFETGDLVEMGFAFVAWKKPGKIVGPEWCCMLVLRTLVFLDGRFTKEAHFAREAHNAEHARRGAALTVEYAMNHLPKRHIVSGAQSDEEEGSASKRMHMLSIGENTLILYEVFDLYVRSIPVCCTRPRKSKDHFTSLYSPFTAYTTETLTCWLRNKTAITRTSIYLWTSTIILPMPTAPRPPCSYSYAELVALPFSPYKLEGPGFLYFPLRGTATSDIDAFLDGAPLTQAQFDALDQSRAYREIRKVFRRVPRMQLQWTARPHRLLLELLPERLIHLKLKSKRASLAPVPCTGCKKNHQEFYSLTDMGDLKGFKKLVEEVIWVFRSCATGVTEHKANAFTVSGVGTSQVLDGHTLSRSLNERKRIHILKGK</sequence>
<feature type="region of interest" description="Disordered" evidence="1">
    <location>
        <begin position="1"/>
        <end position="23"/>
    </location>
</feature>
<evidence type="ECO:0000256" key="1">
    <source>
        <dbReference type="SAM" id="MobiDB-lite"/>
    </source>
</evidence>
<reference evidence="2" key="1">
    <citation type="submission" date="2023-03" db="EMBL/GenBank/DDBJ databases">
        <title>Massive genome expansion in bonnet fungi (Mycena s.s.) driven by repeated elements and novel gene families across ecological guilds.</title>
        <authorList>
            <consortium name="Lawrence Berkeley National Laboratory"/>
            <person name="Harder C.B."/>
            <person name="Miyauchi S."/>
            <person name="Viragh M."/>
            <person name="Kuo A."/>
            <person name="Thoen E."/>
            <person name="Andreopoulos B."/>
            <person name="Lu D."/>
            <person name="Skrede I."/>
            <person name="Drula E."/>
            <person name="Henrissat B."/>
            <person name="Morin E."/>
            <person name="Kohler A."/>
            <person name="Barry K."/>
            <person name="LaButti K."/>
            <person name="Morin E."/>
            <person name="Salamov A."/>
            <person name="Lipzen A."/>
            <person name="Mereny Z."/>
            <person name="Hegedus B."/>
            <person name="Baldrian P."/>
            <person name="Stursova M."/>
            <person name="Weitz H."/>
            <person name="Taylor A."/>
            <person name="Grigoriev I.V."/>
            <person name="Nagy L.G."/>
            <person name="Martin F."/>
            <person name="Kauserud H."/>
        </authorList>
    </citation>
    <scope>NUCLEOTIDE SEQUENCE</scope>
    <source>
        <strain evidence="2">CBHHK002</strain>
    </source>
</reference>
<comment type="caution">
    <text evidence="2">The sequence shown here is derived from an EMBL/GenBank/DDBJ whole genome shotgun (WGS) entry which is preliminary data.</text>
</comment>
<evidence type="ECO:0000313" key="3">
    <source>
        <dbReference type="Proteomes" id="UP001218218"/>
    </source>
</evidence>
<protein>
    <submittedName>
        <fullName evidence="2">Uncharacterized protein</fullName>
    </submittedName>
</protein>
<dbReference type="Proteomes" id="UP001218218">
    <property type="component" value="Unassembled WGS sequence"/>
</dbReference>
<evidence type="ECO:0000313" key="2">
    <source>
        <dbReference type="EMBL" id="KAJ7328385.1"/>
    </source>
</evidence>
<gene>
    <name evidence="2" type="ORF">DFH08DRAFT_815886</name>
</gene>
<keyword evidence="3" id="KW-1185">Reference proteome</keyword>
<dbReference type="AlphaFoldDB" id="A0AAD7EIP3"/>
<organism evidence="2 3">
    <name type="scientific">Mycena albidolilacea</name>
    <dbReference type="NCBI Taxonomy" id="1033008"/>
    <lineage>
        <taxon>Eukaryota</taxon>
        <taxon>Fungi</taxon>
        <taxon>Dikarya</taxon>
        <taxon>Basidiomycota</taxon>
        <taxon>Agaricomycotina</taxon>
        <taxon>Agaricomycetes</taxon>
        <taxon>Agaricomycetidae</taxon>
        <taxon>Agaricales</taxon>
        <taxon>Marasmiineae</taxon>
        <taxon>Mycenaceae</taxon>
        <taxon>Mycena</taxon>
    </lineage>
</organism>
<proteinExistence type="predicted"/>
<dbReference type="EMBL" id="JARIHO010000039">
    <property type="protein sequence ID" value="KAJ7328385.1"/>
    <property type="molecule type" value="Genomic_DNA"/>
</dbReference>